<evidence type="ECO:0000256" key="1">
    <source>
        <dbReference type="SAM" id="MobiDB-lite"/>
    </source>
</evidence>
<evidence type="ECO:0000313" key="3">
    <source>
        <dbReference type="Proteomes" id="UP000288096"/>
    </source>
</evidence>
<evidence type="ECO:0000313" key="2">
    <source>
        <dbReference type="EMBL" id="GBC62335.1"/>
    </source>
</evidence>
<reference evidence="3" key="1">
    <citation type="submission" date="2017-11" db="EMBL/GenBank/DDBJ databases">
        <authorList>
            <person name="Watanabe M."/>
            <person name="Kojima H."/>
        </authorList>
    </citation>
    <scope>NUCLEOTIDE SEQUENCE [LARGE SCALE GENOMIC DNA]</scope>
    <source>
        <strain evidence="3">Tokyo 01</strain>
    </source>
</reference>
<comment type="caution">
    <text evidence="2">The sequence shown here is derived from an EMBL/GenBank/DDBJ whole genome shotgun (WGS) entry which is preliminary data.</text>
</comment>
<proteinExistence type="predicted"/>
<sequence>MNPGQSLYEQNTEAEPVPEGVRGKGGDSGRICRIRTGVGQDKGVRHLRLRYRFKQVYSGRPLRPAFFNRKAFNCFNGLCISLSGTFSDTGCR</sequence>
<dbReference type="AlphaFoldDB" id="A0A401FZE4"/>
<keyword evidence="3" id="KW-1185">Reference proteome</keyword>
<dbReference type="Proteomes" id="UP000288096">
    <property type="component" value="Unassembled WGS sequence"/>
</dbReference>
<accession>A0A401FZE4</accession>
<reference evidence="3" key="2">
    <citation type="submission" date="2019-01" db="EMBL/GenBank/DDBJ databases">
        <title>Genome sequence of Desulfonema ishimotonii strain Tokyo 01.</title>
        <authorList>
            <person name="Fukui M."/>
        </authorList>
    </citation>
    <scope>NUCLEOTIDE SEQUENCE [LARGE SCALE GENOMIC DNA]</scope>
    <source>
        <strain evidence="3">Tokyo 01</strain>
    </source>
</reference>
<dbReference type="EMBL" id="BEXT01000001">
    <property type="protein sequence ID" value="GBC62335.1"/>
    <property type="molecule type" value="Genomic_DNA"/>
</dbReference>
<feature type="region of interest" description="Disordered" evidence="1">
    <location>
        <begin position="1"/>
        <end position="28"/>
    </location>
</feature>
<name>A0A401FZE4_9BACT</name>
<feature type="compositionally biased region" description="Polar residues" evidence="1">
    <location>
        <begin position="1"/>
        <end position="13"/>
    </location>
</feature>
<organism evidence="2 3">
    <name type="scientific">Desulfonema ishimotonii</name>
    <dbReference type="NCBI Taxonomy" id="45657"/>
    <lineage>
        <taxon>Bacteria</taxon>
        <taxon>Pseudomonadati</taxon>
        <taxon>Thermodesulfobacteriota</taxon>
        <taxon>Desulfobacteria</taxon>
        <taxon>Desulfobacterales</taxon>
        <taxon>Desulfococcaceae</taxon>
        <taxon>Desulfonema</taxon>
    </lineage>
</organism>
<protein>
    <submittedName>
        <fullName evidence="2">Uncharacterized protein</fullName>
    </submittedName>
</protein>
<gene>
    <name evidence="2" type="ORF">DENIS_3304</name>
</gene>